<dbReference type="Proteomes" id="UP000054321">
    <property type="component" value="Unassembled WGS sequence"/>
</dbReference>
<reference evidence="1 2" key="1">
    <citation type="submission" date="2014-04" db="EMBL/GenBank/DDBJ databases">
        <authorList>
            <consortium name="DOE Joint Genome Institute"/>
            <person name="Kuo A."/>
            <person name="Martino E."/>
            <person name="Perotto S."/>
            <person name="Kohler A."/>
            <person name="Nagy L.G."/>
            <person name="Floudas D."/>
            <person name="Copeland A."/>
            <person name="Barry K.W."/>
            <person name="Cichocki N."/>
            <person name="Veneault-Fourrey C."/>
            <person name="LaButti K."/>
            <person name="Lindquist E.A."/>
            <person name="Lipzen A."/>
            <person name="Lundell T."/>
            <person name="Morin E."/>
            <person name="Murat C."/>
            <person name="Sun H."/>
            <person name="Tunlid A."/>
            <person name="Henrissat B."/>
            <person name="Grigoriev I.V."/>
            <person name="Hibbett D.S."/>
            <person name="Martin F."/>
            <person name="Nordberg H.P."/>
            <person name="Cantor M.N."/>
            <person name="Hua S.X."/>
        </authorList>
    </citation>
    <scope>NUCLEOTIDE SEQUENCE [LARGE SCALE GENOMIC DNA]</scope>
    <source>
        <strain evidence="1 2">Zn</strain>
    </source>
</reference>
<accession>A0A0C3H8H8</accession>
<dbReference type="EMBL" id="KN832878">
    <property type="protein sequence ID" value="KIM99564.1"/>
    <property type="molecule type" value="Genomic_DNA"/>
</dbReference>
<organism evidence="1 2">
    <name type="scientific">Oidiodendron maius (strain Zn)</name>
    <dbReference type="NCBI Taxonomy" id="913774"/>
    <lineage>
        <taxon>Eukaryota</taxon>
        <taxon>Fungi</taxon>
        <taxon>Dikarya</taxon>
        <taxon>Ascomycota</taxon>
        <taxon>Pezizomycotina</taxon>
        <taxon>Leotiomycetes</taxon>
        <taxon>Leotiomycetes incertae sedis</taxon>
        <taxon>Myxotrichaceae</taxon>
        <taxon>Oidiodendron</taxon>
    </lineage>
</organism>
<gene>
    <name evidence="1" type="ORF">OIDMADRAFT_19691</name>
</gene>
<proteinExistence type="predicted"/>
<dbReference type="InParanoid" id="A0A0C3H8H8"/>
<evidence type="ECO:0000313" key="2">
    <source>
        <dbReference type="Proteomes" id="UP000054321"/>
    </source>
</evidence>
<sequence>MPAPFQFQFKFKSEFDIQIPTPVFPSIYTWPMAYILSSHHPIPFPTPNTDFAP</sequence>
<evidence type="ECO:0000313" key="1">
    <source>
        <dbReference type="EMBL" id="KIM99564.1"/>
    </source>
</evidence>
<dbReference type="HOGENOM" id="CLU_3069309_0_0_1"/>
<dbReference type="AlphaFoldDB" id="A0A0C3H8H8"/>
<reference evidence="2" key="2">
    <citation type="submission" date="2015-01" db="EMBL/GenBank/DDBJ databases">
        <title>Evolutionary Origins and Diversification of the Mycorrhizal Mutualists.</title>
        <authorList>
            <consortium name="DOE Joint Genome Institute"/>
            <consortium name="Mycorrhizal Genomics Consortium"/>
            <person name="Kohler A."/>
            <person name="Kuo A."/>
            <person name="Nagy L.G."/>
            <person name="Floudas D."/>
            <person name="Copeland A."/>
            <person name="Barry K.W."/>
            <person name="Cichocki N."/>
            <person name="Veneault-Fourrey C."/>
            <person name="LaButti K."/>
            <person name="Lindquist E.A."/>
            <person name="Lipzen A."/>
            <person name="Lundell T."/>
            <person name="Morin E."/>
            <person name="Murat C."/>
            <person name="Riley R."/>
            <person name="Ohm R."/>
            <person name="Sun H."/>
            <person name="Tunlid A."/>
            <person name="Henrissat B."/>
            <person name="Grigoriev I.V."/>
            <person name="Hibbett D.S."/>
            <person name="Martin F."/>
        </authorList>
    </citation>
    <scope>NUCLEOTIDE SEQUENCE [LARGE SCALE GENOMIC DNA]</scope>
    <source>
        <strain evidence="2">Zn</strain>
    </source>
</reference>
<name>A0A0C3H8H8_OIDMZ</name>
<protein>
    <submittedName>
        <fullName evidence="1">Uncharacterized protein</fullName>
    </submittedName>
</protein>
<keyword evidence="2" id="KW-1185">Reference proteome</keyword>